<evidence type="ECO:0000259" key="6">
    <source>
        <dbReference type="Pfam" id="PF17763"/>
    </source>
</evidence>
<dbReference type="GO" id="GO:0004067">
    <property type="term" value="F:asparaginase activity"/>
    <property type="evidence" value="ECO:0007669"/>
    <property type="project" value="UniProtKB-UniRule"/>
</dbReference>
<gene>
    <name evidence="7" type="ORF">ME5_00421</name>
</gene>
<dbReference type="OrthoDB" id="9788068at2"/>
<dbReference type="AlphaFoldDB" id="J0R5W3"/>
<evidence type="ECO:0000256" key="4">
    <source>
        <dbReference type="PIRSR" id="PIRSR001220-2"/>
    </source>
</evidence>
<feature type="domain" description="L-asparaginase N-terminal" evidence="5">
    <location>
        <begin position="24"/>
        <end position="210"/>
    </location>
</feature>
<dbReference type="PANTHER" id="PTHR11707">
    <property type="entry name" value="L-ASPARAGINASE"/>
    <property type="match status" value="1"/>
</dbReference>
<evidence type="ECO:0000259" key="5">
    <source>
        <dbReference type="Pfam" id="PF00710"/>
    </source>
</evidence>
<dbReference type="InterPro" id="IPR004550">
    <property type="entry name" value="AsnASE_II"/>
</dbReference>
<dbReference type="SUPFAM" id="SSF53774">
    <property type="entry name" value="Glutaminase/Asparaginase"/>
    <property type="match status" value="1"/>
</dbReference>
<dbReference type="RefSeq" id="WP_008037991.1">
    <property type="nucleotide sequence ID" value="NZ_JH725147.1"/>
</dbReference>
<dbReference type="Gene3D" id="3.40.50.1170">
    <property type="entry name" value="L-asparaginase, N-terminal domain"/>
    <property type="match status" value="1"/>
</dbReference>
<dbReference type="PATRIC" id="fig|1094558.3.peg.467"/>
<dbReference type="InterPro" id="IPR040919">
    <property type="entry name" value="Asparaginase_C"/>
</dbReference>
<evidence type="ECO:0000313" key="7">
    <source>
        <dbReference type="EMBL" id="EJF91089.1"/>
    </source>
</evidence>
<dbReference type="STRING" id="1094558.ME5_00421"/>
<dbReference type="Proteomes" id="UP000008952">
    <property type="component" value="Unassembled WGS sequence"/>
</dbReference>
<dbReference type="Pfam" id="PF17763">
    <property type="entry name" value="Asparaginase_C"/>
    <property type="match status" value="1"/>
</dbReference>
<protein>
    <recommendedName>
        <fullName evidence="9">L-asparaginase, type II</fullName>
    </recommendedName>
</protein>
<dbReference type="InterPro" id="IPR006034">
    <property type="entry name" value="Asparaginase/glutaminase-like"/>
</dbReference>
<dbReference type="PIRSF" id="PIRSF500176">
    <property type="entry name" value="L_ASNase"/>
    <property type="match status" value="1"/>
</dbReference>
<evidence type="ECO:0000256" key="3">
    <source>
        <dbReference type="PIRSR" id="PIRSR001220-1"/>
    </source>
</evidence>
<dbReference type="FunFam" id="3.40.50.1170:FF:000001">
    <property type="entry name" value="L-asparaginase 2"/>
    <property type="match status" value="1"/>
</dbReference>
<dbReference type="PANTHER" id="PTHR11707:SF28">
    <property type="entry name" value="60 KDA LYSOPHOSPHOLIPASE"/>
    <property type="match status" value="1"/>
</dbReference>
<dbReference type="PIRSF" id="PIRSF001220">
    <property type="entry name" value="L-ASNase_gatD"/>
    <property type="match status" value="1"/>
</dbReference>
<dbReference type="Gene3D" id="3.40.50.40">
    <property type="match status" value="1"/>
</dbReference>
<comment type="similarity">
    <text evidence="1">Belongs to the asparaginase 1 family.</text>
</comment>
<feature type="binding site" evidence="4">
    <location>
        <begin position="108"/>
        <end position="109"/>
    </location>
    <ligand>
        <name>substrate</name>
    </ligand>
</feature>
<dbReference type="InterPro" id="IPR036152">
    <property type="entry name" value="Asp/glu_Ase-like_sf"/>
</dbReference>
<dbReference type="PRINTS" id="PR00139">
    <property type="entry name" value="ASNGLNASE"/>
</dbReference>
<evidence type="ECO:0000313" key="8">
    <source>
        <dbReference type="Proteomes" id="UP000008952"/>
    </source>
</evidence>
<dbReference type="InterPro" id="IPR027473">
    <property type="entry name" value="L-asparaginase_C"/>
</dbReference>
<comment type="caution">
    <text evidence="7">The sequence shown here is derived from an EMBL/GenBank/DDBJ whole genome shotgun (WGS) entry which is preliminary data.</text>
</comment>
<keyword evidence="2" id="KW-0378">Hydrolase</keyword>
<organism evidence="7 8">
    <name type="scientific">Bartonella tamiae Th239</name>
    <dbReference type="NCBI Taxonomy" id="1094558"/>
    <lineage>
        <taxon>Bacteria</taxon>
        <taxon>Pseudomonadati</taxon>
        <taxon>Pseudomonadota</taxon>
        <taxon>Alphaproteobacteria</taxon>
        <taxon>Hyphomicrobiales</taxon>
        <taxon>Bartonellaceae</taxon>
        <taxon>Bartonella</taxon>
    </lineage>
</organism>
<feature type="active site" description="O-isoaspartyl threonine intermediate" evidence="3">
    <location>
        <position position="33"/>
    </location>
</feature>
<dbReference type="SFLD" id="SFLDS00057">
    <property type="entry name" value="Glutaminase/Asparaginase"/>
    <property type="match status" value="1"/>
</dbReference>
<reference evidence="7 8" key="1">
    <citation type="submission" date="2012-03" db="EMBL/GenBank/DDBJ databases">
        <title>The Genome Sequence of Bartonella tamiae Th239.</title>
        <authorList>
            <consortium name="The Broad Institute Genome Sequencing Platform"/>
            <consortium name="The Broad Institute Genome Sequencing Center for Infectious Disease"/>
            <person name="Feldgarden M."/>
            <person name="Kirby J."/>
            <person name="Kosoy M."/>
            <person name="Birtles R."/>
            <person name="Probert W.S."/>
            <person name="Chiaraviglio L."/>
            <person name="Young S.K."/>
            <person name="Zeng Q."/>
            <person name="Gargeya S."/>
            <person name="Fitzgerald M."/>
            <person name="Haas B."/>
            <person name="Abouelleil A."/>
            <person name="Alvarado L."/>
            <person name="Arachchi H.M."/>
            <person name="Berlin A."/>
            <person name="Chapman S.B."/>
            <person name="Gearin G."/>
            <person name="Goldberg J."/>
            <person name="Griggs A."/>
            <person name="Gujja S."/>
            <person name="Hansen M."/>
            <person name="Heiman D."/>
            <person name="Howarth C."/>
            <person name="Larimer J."/>
            <person name="Lui A."/>
            <person name="MacDonald P.J.P."/>
            <person name="McCowen C."/>
            <person name="Montmayeur A."/>
            <person name="Murphy C."/>
            <person name="Neiman D."/>
            <person name="Pearson M."/>
            <person name="Priest M."/>
            <person name="Roberts A."/>
            <person name="Saif S."/>
            <person name="Shea T."/>
            <person name="Sisk P."/>
            <person name="Stolte C."/>
            <person name="Sykes S."/>
            <person name="Wortman J."/>
            <person name="Nusbaum C."/>
            <person name="Birren B."/>
        </authorList>
    </citation>
    <scope>NUCLEOTIDE SEQUENCE [LARGE SCALE GENOMIC DNA]</scope>
    <source>
        <strain evidence="7 8">Th239</strain>
    </source>
</reference>
<dbReference type="PROSITE" id="PS51732">
    <property type="entry name" value="ASN_GLN_ASE_3"/>
    <property type="match status" value="1"/>
</dbReference>
<dbReference type="Pfam" id="PF00710">
    <property type="entry name" value="Asparaginase"/>
    <property type="match status" value="1"/>
</dbReference>
<sequence>MTHPIKSNTFVETEQNCQKPHLPKIAIGAMGGTIAMSGESSDGITPKLTAENLVKSVFGLSDIASIEAQTLAQLPSASITFSVLFDALSWANEKIDQGAKGVILTQGTDTLEESAFFLSLYWQRSEPLIVTGAMRSAQAAGVDGPANILASVQLILDDNSKNRGVLAVLNETIHAPYFLQKTHSVHIDAFHSSNIGPIGMIIEGQPNFFLKKTIRHSVMPRPQILQNNMPKIAIIETCLSSGSDQLKVILESGVFQGIVLSGVGSGHVSFEEAEILHKFAKTIPIVMASRAGTGPTTENTYGYKGGEIDLIKAGILMAGWLSPRKARLVLWAFLATGMKRDEIRSQWPYWKHFEHADV</sequence>
<proteinExistence type="inferred from homology"/>
<dbReference type="InterPro" id="IPR037152">
    <property type="entry name" value="L-asparaginase_N_sf"/>
</dbReference>
<name>J0R5W3_9HYPH</name>
<feature type="domain" description="Asparaginase/glutaminase C-terminal" evidence="6">
    <location>
        <begin position="231"/>
        <end position="345"/>
    </location>
</feature>
<dbReference type="eggNOG" id="COG0252">
    <property type="taxonomic scope" value="Bacteria"/>
</dbReference>
<dbReference type="EMBL" id="AIMB01000003">
    <property type="protein sequence ID" value="EJF91089.1"/>
    <property type="molecule type" value="Genomic_DNA"/>
</dbReference>
<evidence type="ECO:0000256" key="1">
    <source>
        <dbReference type="ARBA" id="ARBA00010518"/>
    </source>
</evidence>
<dbReference type="GO" id="GO:0006528">
    <property type="term" value="P:asparagine metabolic process"/>
    <property type="evidence" value="ECO:0007669"/>
    <property type="project" value="InterPro"/>
</dbReference>
<keyword evidence="8" id="KW-1185">Reference proteome</keyword>
<dbReference type="SMART" id="SM00870">
    <property type="entry name" value="Asparaginase"/>
    <property type="match status" value="1"/>
</dbReference>
<dbReference type="HOGENOM" id="CLU_019134_1_0_5"/>
<accession>J0R5W3</accession>
<dbReference type="CDD" id="cd08964">
    <property type="entry name" value="L-asparaginase_II"/>
    <property type="match status" value="1"/>
</dbReference>
<dbReference type="InterPro" id="IPR027474">
    <property type="entry name" value="L-asparaginase_N"/>
</dbReference>
<feature type="binding site" evidence="4">
    <location>
        <position position="76"/>
    </location>
    <ligand>
        <name>substrate</name>
    </ligand>
</feature>
<evidence type="ECO:0008006" key="9">
    <source>
        <dbReference type="Google" id="ProtNLM"/>
    </source>
</evidence>
<evidence type="ECO:0000256" key="2">
    <source>
        <dbReference type="ARBA" id="ARBA00022801"/>
    </source>
</evidence>